<dbReference type="InterPro" id="IPR010024">
    <property type="entry name" value="CHP16711"/>
</dbReference>
<dbReference type="AlphaFoldDB" id="A0A0A3JQJ3"/>
<evidence type="ECO:0000313" key="2">
    <source>
        <dbReference type="EMBL" id="KGR89267.1"/>
    </source>
</evidence>
<gene>
    <name evidence="2" type="ORF">CD32_00505</name>
</gene>
<dbReference type="eggNOG" id="ENOG5033ART">
    <property type="taxonomic scope" value="Bacteria"/>
</dbReference>
<sequence>MREIKFRAWDKKLKEIFPVHELVFNKFNGEPNTIKGYTDDEKDVWNVHGGHFMKYANENRYVLMQYTGLKDKNGKEIFEGDIVQQNYRDLYNQRQAFTGEVVYADCVYWLKNGDEYTFLYDEHRIYDSVVIGNIHENPELLEGVAE</sequence>
<dbReference type="InterPro" id="IPR023385">
    <property type="entry name" value="YopX-like_C"/>
</dbReference>
<name>A0A0A3JQJ3_9BACI</name>
<dbReference type="Proteomes" id="UP000030437">
    <property type="component" value="Unassembled WGS sequence"/>
</dbReference>
<organism evidence="2 3">
    <name type="scientific">Lysinibacillus odysseyi 34hs-1 = NBRC 100172</name>
    <dbReference type="NCBI Taxonomy" id="1220589"/>
    <lineage>
        <taxon>Bacteria</taxon>
        <taxon>Bacillati</taxon>
        <taxon>Bacillota</taxon>
        <taxon>Bacilli</taxon>
        <taxon>Bacillales</taxon>
        <taxon>Bacillaceae</taxon>
        <taxon>Lysinibacillus</taxon>
    </lineage>
</organism>
<evidence type="ECO:0000313" key="3">
    <source>
        <dbReference type="Proteomes" id="UP000030437"/>
    </source>
</evidence>
<dbReference type="InterPro" id="IPR019096">
    <property type="entry name" value="YopX_protein"/>
</dbReference>
<dbReference type="Pfam" id="PF09643">
    <property type="entry name" value="YopX"/>
    <property type="match status" value="1"/>
</dbReference>
<dbReference type="SUPFAM" id="SSF159006">
    <property type="entry name" value="YopX-like"/>
    <property type="match status" value="1"/>
</dbReference>
<accession>A0A0A3JQJ3</accession>
<comment type="caution">
    <text evidence="2">The sequence shown here is derived from an EMBL/GenBank/DDBJ whole genome shotgun (WGS) entry which is preliminary data.</text>
</comment>
<dbReference type="STRING" id="1220589.CD32_00505"/>
<dbReference type="NCBIfam" id="TIGR01671">
    <property type="entry name" value="phage_TIGR01671"/>
    <property type="match status" value="1"/>
</dbReference>
<dbReference type="EMBL" id="JPVP01000029">
    <property type="protein sequence ID" value="KGR89267.1"/>
    <property type="molecule type" value="Genomic_DNA"/>
</dbReference>
<dbReference type="Gene3D" id="2.30.30.290">
    <property type="entry name" value="YopX-like domains"/>
    <property type="match status" value="1"/>
</dbReference>
<protein>
    <recommendedName>
        <fullName evidence="1">YopX protein domain-containing protein</fullName>
    </recommendedName>
</protein>
<feature type="domain" description="YopX protein" evidence="1">
    <location>
        <begin position="5"/>
        <end position="142"/>
    </location>
</feature>
<proteinExistence type="predicted"/>
<reference evidence="2 3" key="1">
    <citation type="submission" date="2014-02" db="EMBL/GenBank/DDBJ databases">
        <title>Draft genome sequence of Lysinibacillus odysseyi NBRC 100172.</title>
        <authorList>
            <person name="Zhang F."/>
            <person name="Wang G."/>
            <person name="Zhang L."/>
        </authorList>
    </citation>
    <scope>NUCLEOTIDE SEQUENCE [LARGE SCALE GENOMIC DNA]</scope>
    <source>
        <strain evidence="2 3">NBRC 100172</strain>
    </source>
</reference>
<keyword evidence="3" id="KW-1185">Reference proteome</keyword>
<evidence type="ECO:0000259" key="1">
    <source>
        <dbReference type="Pfam" id="PF09643"/>
    </source>
</evidence>